<keyword evidence="6" id="KW-0106">Calcium</keyword>
<dbReference type="InterPro" id="IPR000008">
    <property type="entry name" value="C2_dom"/>
</dbReference>
<proteinExistence type="predicted"/>
<evidence type="ECO:0000256" key="8">
    <source>
        <dbReference type="ARBA" id="ARBA00023055"/>
    </source>
</evidence>
<dbReference type="InterPro" id="IPR031468">
    <property type="entry name" value="SMP_LBD"/>
</dbReference>
<evidence type="ECO:0000256" key="5">
    <source>
        <dbReference type="ARBA" id="ARBA00022737"/>
    </source>
</evidence>
<keyword evidence="9" id="KW-0446">Lipid-binding</keyword>
<dbReference type="SUPFAM" id="SSF49562">
    <property type="entry name" value="C2 domain (Calcium/lipid-binding domain, CaLB)"/>
    <property type="match status" value="2"/>
</dbReference>
<evidence type="ECO:0000256" key="6">
    <source>
        <dbReference type="ARBA" id="ARBA00022837"/>
    </source>
</evidence>
<comment type="subcellular location">
    <subcellularLocation>
        <location evidence="1">Membrane</location>
    </subcellularLocation>
</comment>
<dbReference type="PANTHER" id="PTHR45761">
    <property type="entry name" value="EXTENDED SYNAPTOTAGMIN-LIKE PROTEIN 2, ISOFORM C"/>
    <property type="match status" value="1"/>
</dbReference>
<protein>
    <submittedName>
        <fullName evidence="14">C2 domain protein</fullName>
    </submittedName>
</protein>
<dbReference type="InterPro" id="IPR051634">
    <property type="entry name" value="Extended_Synaptotagmin"/>
</dbReference>
<evidence type="ECO:0000256" key="7">
    <source>
        <dbReference type="ARBA" id="ARBA00022989"/>
    </source>
</evidence>
<feature type="non-terminal residue" evidence="14">
    <location>
        <position position="426"/>
    </location>
</feature>
<dbReference type="GO" id="GO:0006869">
    <property type="term" value="P:lipid transport"/>
    <property type="evidence" value="ECO:0007669"/>
    <property type="project" value="UniProtKB-KW"/>
</dbReference>
<gene>
    <name evidence="14" type="ORF">TELCIR_13058</name>
</gene>
<dbReference type="GO" id="GO:0008429">
    <property type="term" value="F:phosphatidylethanolamine binding"/>
    <property type="evidence" value="ECO:0007669"/>
    <property type="project" value="TreeGrafter"/>
</dbReference>
<dbReference type="InterPro" id="IPR039010">
    <property type="entry name" value="Synaptotagmin_SMP"/>
</dbReference>
<dbReference type="Gene3D" id="2.60.40.150">
    <property type="entry name" value="C2 domain"/>
    <property type="match status" value="2"/>
</dbReference>
<keyword evidence="8" id="KW-0445">Lipid transport</keyword>
<dbReference type="GO" id="GO:0005789">
    <property type="term" value="C:endoplasmic reticulum membrane"/>
    <property type="evidence" value="ECO:0007669"/>
    <property type="project" value="TreeGrafter"/>
</dbReference>
<dbReference type="PANTHER" id="PTHR45761:SF1">
    <property type="entry name" value="EXTENDED SYNAPTOTAGMIN-LIKE PROTEIN 2, ISOFORM C"/>
    <property type="match status" value="1"/>
</dbReference>
<evidence type="ECO:0000256" key="11">
    <source>
        <dbReference type="SAM" id="Phobius"/>
    </source>
</evidence>
<dbReference type="SMART" id="SM00239">
    <property type="entry name" value="C2"/>
    <property type="match status" value="1"/>
</dbReference>
<dbReference type="Pfam" id="PF17047">
    <property type="entry name" value="SMP_LBD"/>
    <property type="match status" value="1"/>
</dbReference>
<dbReference type="Proteomes" id="UP000230423">
    <property type="component" value="Unassembled WGS sequence"/>
</dbReference>
<evidence type="ECO:0000259" key="12">
    <source>
        <dbReference type="PROSITE" id="PS50004"/>
    </source>
</evidence>
<evidence type="ECO:0000256" key="3">
    <source>
        <dbReference type="ARBA" id="ARBA00022692"/>
    </source>
</evidence>
<dbReference type="InterPro" id="IPR035892">
    <property type="entry name" value="C2_domain_sf"/>
</dbReference>
<dbReference type="OrthoDB" id="1029639at2759"/>
<reference evidence="14 15" key="1">
    <citation type="submission" date="2015-09" db="EMBL/GenBank/DDBJ databases">
        <title>Draft genome of the parasitic nematode Teladorsagia circumcincta isolate WARC Sus (inbred).</title>
        <authorList>
            <person name="Mitreva M."/>
        </authorList>
    </citation>
    <scope>NUCLEOTIDE SEQUENCE [LARGE SCALE GENOMIC DNA]</scope>
    <source>
        <strain evidence="14 15">S</strain>
    </source>
</reference>
<sequence>MGWPSYVVPILGSAAISTAAFLLGALGYSYVWIILIVIMSVTKSYLWKKREKRLLVLRATATREREVIMAQLQDLPAWVQFPDTERVEWLNKVIHQLWPYVGEYARTFMTDFVIPQVKAQMPGVFKNFKFTKMDMGDIPCRVGGIKVYTTNVGRDRIIVDMDVAYAGDADFTVSCCGFTGGMNNIQFSGKLRAVLKPLLPYPPMVGGVSASFLEMPKIDFNLTGMGEMIELPGLMNALRSVMNGQVAALCVLPNEIVVPLAPNVDVTKLFFPEPDGVIRLKIIEAKNLENRDISFIRKGKSDPYCEIQVGSQFLKTRTIDNDLNPVWNEYFEAVVDQAFVPASIKLEKAEEMQELWGRRVKLISVEHNKELAKRKTGVVKNSLNPVFDNHFEFDMDAQDSHNYKLQILIKDDTNYGAFSSKPVLGQ</sequence>
<evidence type="ECO:0000259" key="13">
    <source>
        <dbReference type="PROSITE" id="PS51847"/>
    </source>
</evidence>
<dbReference type="AlphaFoldDB" id="A0A2G9U6F7"/>
<dbReference type="GO" id="GO:0035091">
    <property type="term" value="F:phosphatidylinositol binding"/>
    <property type="evidence" value="ECO:0007669"/>
    <property type="project" value="TreeGrafter"/>
</dbReference>
<evidence type="ECO:0000256" key="10">
    <source>
        <dbReference type="ARBA" id="ARBA00023136"/>
    </source>
</evidence>
<accession>A0A2G9U6F7</accession>
<feature type="transmembrane region" description="Helical" evidence="11">
    <location>
        <begin position="20"/>
        <end position="42"/>
    </location>
</feature>
<dbReference type="GO" id="GO:0005509">
    <property type="term" value="F:calcium ion binding"/>
    <property type="evidence" value="ECO:0007669"/>
    <property type="project" value="TreeGrafter"/>
</dbReference>
<dbReference type="Pfam" id="PF00168">
    <property type="entry name" value="C2"/>
    <property type="match status" value="2"/>
</dbReference>
<dbReference type="PROSITE" id="PS50004">
    <property type="entry name" value="C2"/>
    <property type="match status" value="1"/>
</dbReference>
<feature type="domain" description="SMP-LTD" evidence="13">
    <location>
        <begin position="83"/>
        <end position="261"/>
    </location>
</feature>
<keyword evidence="15" id="KW-1185">Reference proteome</keyword>
<evidence type="ECO:0000256" key="2">
    <source>
        <dbReference type="ARBA" id="ARBA00022448"/>
    </source>
</evidence>
<name>A0A2G9U6F7_TELCI</name>
<dbReference type="CDD" id="cd21670">
    <property type="entry name" value="SMP_ESyt"/>
    <property type="match status" value="1"/>
</dbReference>
<keyword evidence="5" id="KW-0677">Repeat</keyword>
<keyword evidence="4" id="KW-0479">Metal-binding</keyword>
<evidence type="ECO:0000256" key="9">
    <source>
        <dbReference type="ARBA" id="ARBA00023121"/>
    </source>
</evidence>
<evidence type="ECO:0000313" key="14">
    <source>
        <dbReference type="EMBL" id="PIO65282.1"/>
    </source>
</evidence>
<keyword evidence="3 11" id="KW-0812">Transmembrane</keyword>
<keyword evidence="2" id="KW-0813">Transport</keyword>
<evidence type="ECO:0000313" key="15">
    <source>
        <dbReference type="Proteomes" id="UP000230423"/>
    </source>
</evidence>
<evidence type="ECO:0000256" key="4">
    <source>
        <dbReference type="ARBA" id="ARBA00022723"/>
    </source>
</evidence>
<keyword evidence="10 11" id="KW-0472">Membrane</keyword>
<organism evidence="14 15">
    <name type="scientific">Teladorsagia circumcincta</name>
    <name type="common">Brown stomach worm</name>
    <name type="synonym">Ostertagia circumcincta</name>
    <dbReference type="NCBI Taxonomy" id="45464"/>
    <lineage>
        <taxon>Eukaryota</taxon>
        <taxon>Metazoa</taxon>
        <taxon>Ecdysozoa</taxon>
        <taxon>Nematoda</taxon>
        <taxon>Chromadorea</taxon>
        <taxon>Rhabditida</taxon>
        <taxon>Rhabditina</taxon>
        <taxon>Rhabditomorpha</taxon>
        <taxon>Strongyloidea</taxon>
        <taxon>Trichostrongylidae</taxon>
        <taxon>Teladorsagia</taxon>
    </lineage>
</organism>
<dbReference type="PROSITE" id="PS51847">
    <property type="entry name" value="SMP"/>
    <property type="match status" value="1"/>
</dbReference>
<dbReference type="GO" id="GO:0005544">
    <property type="term" value="F:calcium-dependent phospholipid binding"/>
    <property type="evidence" value="ECO:0007669"/>
    <property type="project" value="TreeGrafter"/>
</dbReference>
<evidence type="ECO:0000256" key="1">
    <source>
        <dbReference type="ARBA" id="ARBA00004370"/>
    </source>
</evidence>
<dbReference type="GO" id="GO:0031210">
    <property type="term" value="F:phosphatidylcholine binding"/>
    <property type="evidence" value="ECO:0007669"/>
    <property type="project" value="TreeGrafter"/>
</dbReference>
<feature type="domain" description="C2" evidence="12">
    <location>
        <begin position="252"/>
        <end position="426"/>
    </location>
</feature>
<keyword evidence="7 11" id="KW-1133">Transmembrane helix</keyword>
<dbReference type="EMBL" id="KZ349137">
    <property type="protein sequence ID" value="PIO65282.1"/>
    <property type="molecule type" value="Genomic_DNA"/>
</dbReference>